<organism evidence="5 6">
    <name type="scientific">Cavenderia fasciculata</name>
    <name type="common">Slime mold</name>
    <name type="synonym">Dictyostelium fasciculatum</name>
    <dbReference type="NCBI Taxonomy" id="261658"/>
    <lineage>
        <taxon>Eukaryota</taxon>
        <taxon>Amoebozoa</taxon>
        <taxon>Evosea</taxon>
        <taxon>Eumycetozoa</taxon>
        <taxon>Dictyostelia</taxon>
        <taxon>Acytosteliales</taxon>
        <taxon>Cavenderiaceae</taxon>
        <taxon>Cavenderia</taxon>
    </lineage>
</organism>
<dbReference type="GO" id="GO:0005634">
    <property type="term" value="C:nucleus"/>
    <property type="evidence" value="ECO:0007669"/>
    <property type="project" value="TreeGrafter"/>
</dbReference>
<evidence type="ECO:0000259" key="4">
    <source>
        <dbReference type="SMART" id="SM00985"/>
    </source>
</evidence>
<evidence type="ECO:0000256" key="3">
    <source>
        <dbReference type="ARBA" id="ARBA00022598"/>
    </source>
</evidence>
<reference evidence="6" key="1">
    <citation type="journal article" date="2011" name="Genome Res.">
        <title>Phylogeny-wide analysis of social amoeba genomes highlights ancient origins for complex intercellular communication.</title>
        <authorList>
            <person name="Heidel A.J."/>
            <person name="Lawal H.M."/>
            <person name="Felder M."/>
            <person name="Schilde C."/>
            <person name="Helps N.R."/>
            <person name="Tunggal B."/>
            <person name="Rivero F."/>
            <person name="John U."/>
            <person name="Schleicher M."/>
            <person name="Eichinger L."/>
            <person name="Platzer M."/>
            <person name="Noegel A.A."/>
            <person name="Schaap P."/>
            <person name="Gloeckner G."/>
        </authorList>
    </citation>
    <scope>NUCLEOTIDE SEQUENCE [LARGE SCALE GENOMIC DNA]</scope>
    <source>
        <strain evidence="6">SH3</strain>
    </source>
</reference>
<name>F4PLI4_CACFS</name>
<dbReference type="PRINTS" id="PR01849">
    <property type="entry name" value="UBIQUITINACT"/>
</dbReference>
<comment type="pathway">
    <text evidence="1">Protein modification; protein ubiquitination.</text>
</comment>
<sequence>MYSNNNNNNNNNNNQNQYHHCNSCLIDNDNDDIDDDLYFKQLKFLIGIDGFEKVASSQILMIASIQDALTIEILKNIQLQGVGSIVIKQISPSLSQLTNTTTTTTIYDNNIFGAKNEKDILYHLNSINRNINANPIKLESIDQLLDDQDNYSCVVIINQTIDIQKRIDTKYHSLGIPCIVADSKGVYGRVFSDFGSVEKPYLVYKDNALDPCTFHIASVTQLEIDPPKAQFEFYNYLVERDATVDKGTYLKFYNMKGLEFLHDQVFQVDHCKNEFITLNIDITAGQYDPLNFGFFRIYNPGTSITSKSLYQIDKEIESGNNNENLKLLNMVDYSGDGLITHLSFRVLEEYTKMYGRYPGQWDLQDSNDMVTICLSFIERYPSILSSQTTSSDEKYLDILKTNLLDTVRKLSFVNTYRLVPIESLIGGLASQEIIKATTGLFIPINQFLYVDQSSLLQPYNISNNQLVLSSPPPIEEIASLRGFSDLVSLVGWSGFQYLRSLAVAILGIHGNASETLKNLLLLGVGQGPEGSIHIIDKGRVQKSNITKYYLLGKEQDHVNIGSPLAATISDIFRTRLSPDMANIFWHNQNVIAKPKQPYIPKKLFEGIDYLVTTSTERLQEFSSSLEKHCDTVFIDCGSSTSGSHNLVTVPHYSAYELATCRRANHSCHNYHSLSVSCIAHHCSSIYRSLFHDDIVNYNTCLKEKNNLPNYRTMVVIYQKTFRQCVNWAVQKFKYKFYNEIRSTLDSFPKDQVNTHRVSYFWSCPLRYPTPIEFNPDNKQHVEFVFHASHMRAHIFNVNHSDEIGPDRSFESIRLYLQQQQQQQQGNQSDTDGGVSYDLVTAPANEPLPFELVKNAIKFIKLSINPRNGHALRLANIIKDLKLELLNLDPNEQYDNNTYQYEKRVCDAPQSLIGTNVICGSLTAISFLESIKTPSCLLLKNRFYNFAHNDIISYDLPVQTFYDASKTVSCWSFIEINQPLMTLQQLLDFIYKKYRVNVLMVSFNITLLYAQFIPEKRKLERLPMKLTTLYGKPFPIDSDYVNVDVSCETLDLEANDIEIPTIRFRIRD</sequence>
<accession>F4PLI4</accession>
<dbReference type="InterPro" id="IPR035985">
    <property type="entry name" value="Ubiquitin-activating_enz"/>
</dbReference>
<dbReference type="GO" id="GO:0006511">
    <property type="term" value="P:ubiquitin-dependent protein catabolic process"/>
    <property type="evidence" value="ECO:0007669"/>
    <property type="project" value="TreeGrafter"/>
</dbReference>
<dbReference type="Pfam" id="PF10585">
    <property type="entry name" value="UBA_E1_SCCH"/>
    <property type="match status" value="1"/>
</dbReference>
<gene>
    <name evidence="5" type="ORF">DFA_05538</name>
</gene>
<dbReference type="STRING" id="1054147.F4PLI4"/>
<comment type="similarity">
    <text evidence="2">Belongs to the ubiquitin-activating E1 family.</text>
</comment>
<dbReference type="GO" id="GO:0005737">
    <property type="term" value="C:cytoplasm"/>
    <property type="evidence" value="ECO:0007669"/>
    <property type="project" value="TreeGrafter"/>
</dbReference>
<dbReference type="InterPro" id="IPR038252">
    <property type="entry name" value="UBA_E1_C_sf"/>
</dbReference>
<dbReference type="KEGG" id="dfa:DFA_05538"/>
<dbReference type="PANTHER" id="PTHR10953">
    <property type="entry name" value="UBIQUITIN-ACTIVATING ENZYME E1"/>
    <property type="match status" value="1"/>
</dbReference>
<dbReference type="Proteomes" id="UP000007797">
    <property type="component" value="Unassembled WGS sequence"/>
</dbReference>
<dbReference type="Gene3D" id="1.10.10.2660">
    <property type="entry name" value="Ubiquitin-activating enzyme E1, SCCH domain"/>
    <property type="match status" value="1"/>
</dbReference>
<dbReference type="Gene3D" id="3.50.50.80">
    <property type="entry name" value="Ubiquitin-activating enzyme E1, inactive adenylation domain, subdomain 1"/>
    <property type="match status" value="2"/>
</dbReference>
<evidence type="ECO:0000313" key="6">
    <source>
        <dbReference type="Proteomes" id="UP000007797"/>
    </source>
</evidence>
<dbReference type="SMART" id="SM00985">
    <property type="entry name" value="UBA_e1_C"/>
    <property type="match status" value="1"/>
</dbReference>
<dbReference type="PANTHER" id="PTHR10953:SF4">
    <property type="entry name" value="UBIQUITIN-ACTIVATING ENZYME E1 C-TERMINAL DOMAIN-CONTAINING PROTEIN"/>
    <property type="match status" value="1"/>
</dbReference>
<dbReference type="InterPro" id="IPR000011">
    <property type="entry name" value="UBQ/SUMO-activ_enz_E1-like"/>
</dbReference>
<dbReference type="InterPro" id="IPR042063">
    <property type="entry name" value="Ubi_acti_E1_SCCH"/>
</dbReference>
<dbReference type="InterPro" id="IPR018965">
    <property type="entry name" value="Ub-activating_enz_E1_C"/>
</dbReference>
<dbReference type="Gene3D" id="2.40.30.180">
    <property type="entry name" value="Ubiquitin-activating enzyme E1, FCCH domain"/>
    <property type="match status" value="1"/>
</dbReference>
<dbReference type="Gene3D" id="3.10.290.60">
    <property type="entry name" value="Ubiquitin-activating enzyme E1, UFD domain"/>
    <property type="match status" value="1"/>
</dbReference>
<dbReference type="GO" id="GO:0004839">
    <property type="term" value="F:ubiquitin activating enzyme activity"/>
    <property type="evidence" value="ECO:0007669"/>
    <property type="project" value="TreeGrafter"/>
</dbReference>
<feature type="domain" description="Ubiquitin-activating enzyme E1 C-terminal" evidence="4">
    <location>
        <begin position="938"/>
        <end position="1061"/>
    </location>
</feature>
<evidence type="ECO:0000256" key="2">
    <source>
        <dbReference type="ARBA" id="ARBA00005673"/>
    </source>
</evidence>
<dbReference type="UniPathway" id="UPA00143"/>
<dbReference type="InterPro" id="IPR042302">
    <property type="entry name" value="E1_FCCH_sf"/>
</dbReference>
<dbReference type="EMBL" id="GL883008">
    <property type="protein sequence ID" value="EGG23406.1"/>
    <property type="molecule type" value="Genomic_DNA"/>
</dbReference>
<dbReference type="InterPro" id="IPR019572">
    <property type="entry name" value="UBA_E1_SCCH"/>
</dbReference>
<evidence type="ECO:0000313" key="5">
    <source>
        <dbReference type="EMBL" id="EGG23406.1"/>
    </source>
</evidence>
<dbReference type="InterPro" id="IPR042449">
    <property type="entry name" value="Ub-E1_IAD_1"/>
</dbReference>
<keyword evidence="6" id="KW-1185">Reference proteome</keyword>
<dbReference type="GO" id="GO:0006974">
    <property type="term" value="P:DNA damage response"/>
    <property type="evidence" value="ECO:0007669"/>
    <property type="project" value="TreeGrafter"/>
</dbReference>
<dbReference type="RefSeq" id="XP_004361257.1">
    <property type="nucleotide sequence ID" value="XM_004361200.1"/>
</dbReference>
<dbReference type="SUPFAM" id="SSF69572">
    <property type="entry name" value="Activating enzymes of the ubiquitin-like proteins"/>
    <property type="match status" value="3"/>
</dbReference>
<evidence type="ECO:0000256" key="1">
    <source>
        <dbReference type="ARBA" id="ARBA00004906"/>
    </source>
</evidence>
<dbReference type="GeneID" id="14875739"/>
<dbReference type="OrthoDB" id="10252231at2759"/>
<protein>
    <submittedName>
        <fullName evidence="5">Ubiquitin activating enzyme E1</fullName>
    </submittedName>
</protein>
<dbReference type="Gene3D" id="3.40.50.12550">
    <property type="entry name" value="Ubiquitin-activating enzyme E1, inactive adenylation domain, subdomain 2"/>
    <property type="match status" value="1"/>
</dbReference>
<dbReference type="InterPro" id="IPR045886">
    <property type="entry name" value="ThiF/MoeB/HesA"/>
</dbReference>
<proteinExistence type="inferred from homology"/>
<dbReference type="Pfam" id="PF09358">
    <property type="entry name" value="E1_UFD"/>
    <property type="match status" value="1"/>
</dbReference>
<keyword evidence="3" id="KW-0436">Ligase</keyword>
<dbReference type="AlphaFoldDB" id="F4PLI4"/>